<organism evidence="2 3">
    <name type="scientific">Caenorhabditis nigoni</name>
    <dbReference type="NCBI Taxonomy" id="1611254"/>
    <lineage>
        <taxon>Eukaryota</taxon>
        <taxon>Metazoa</taxon>
        <taxon>Ecdysozoa</taxon>
        <taxon>Nematoda</taxon>
        <taxon>Chromadorea</taxon>
        <taxon>Rhabditida</taxon>
        <taxon>Rhabditina</taxon>
        <taxon>Rhabditomorpha</taxon>
        <taxon>Rhabditoidea</taxon>
        <taxon>Rhabditidae</taxon>
        <taxon>Peloderinae</taxon>
        <taxon>Caenorhabditis</taxon>
    </lineage>
</organism>
<dbReference type="Proteomes" id="UP000230233">
    <property type="component" value="Chromosome III"/>
</dbReference>
<keyword evidence="1" id="KW-0812">Transmembrane</keyword>
<evidence type="ECO:0000313" key="2">
    <source>
        <dbReference type="EMBL" id="PIC43066.1"/>
    </source>
</evidence>
<keyword evidence="3" id="KW-1185">Reference proteome</keyword>
<evidence type="ECO:0008006" key="4">
    <source>
        <dbReference type="Google" id="ProtNLM"/>
    </source>
</evidence>
<accession>A0A2G5UV22</accession>
<protein>
    <recommendedName>
        <fullName evidence="4">Serpentine receptor class gamma</fullName>
    </recommendedName>
</protein>
<dbReference type="PANTHER" id="PTHR34151">
    <property type="entry name" value="PROTEIN CBG24195"/>
    <property type="match status" value="1"/>
</dbReference>
<dbReference type="PANTHER" id="PTHR34151:SF1">
    <property type="entry name" value="CASP-LIKE PROTEIN-RELATED"/>
    <property type="match status" value="1"/>
</dbReference>
<dbReference type="AlphaFoldDB" id="A0A2G5UV22"/>
<evidence type="ECO:0000256" key="1">
    <source>
        <dbReference type="SAM" id="Phobius"/>
    </source>
</evidence>
<name>A0A2G5UV22_9PELO</name>
<feature type="transmembrane region" description="Helical" evidence="1">
    <location>
        <begin position="91"/>
        <end position="113"/>
    </location>
</feature>
<keyword evidence="1" id="KW-1133">Transmembrane helix</keyword>
<feature type="transmembrane region" description="Helical" evidence="1">
    <location>
        <begin position="133"/>
        <end position="154"/>
    </location>
</feature>
<dbReference type="Pfam" id="PF06653">
    <property type="entry name" value="Claudin_3"/>
    <property type="match status" value="1"/>
</dbReference>
<dbReference type="OrthoDB" id="10401928at2759"/>
<feature type="transmembrane region" description="Helical" evidence="1">
    <location>
        <begin position="7"/>
        <end position="30"/>
    </location>
</feature>
<keyword evidence="1" id="KW-0472">Membrane</keyword>
<reference evidence="3" key="1">
    <citation type="submission" date="2017-10" db="EMBL/GenBank/DDBJ databases">
        <title>Rapid genome shrinkage in a self-fertile nematode reveals novel sperm competition proteins.</title>
        <authorList>
            <person name="Yin D."/>
            <person name="Schwarz E.M."/>
            <person name="Thomas C.G."/>
            <person name="Felde R.L."/>
            <person name="Korf I.F."/>
            <person name="Cutter A.D."/>
            <person name="Schartner C.M."/>
            <person name="Ralston E.J."/>
            <person name="Meyer B.J."/>
            <person name="Haag E.S."/>
        </authorList>
    </citation>
    <scope>NUCLEOTIDE SEQUENCE [LARGE SCALE GENOMIC DNA]</scope>
    <source>
        <strain evidence="3">JU1422</strain>
    </source>
</reference>
<evidence type="ECO:0000313" key="3">
    <source>
        <dbReference type="Proteomes" id="UP000230233"/>
    </source>
</evidence>
<dbReference type="InterPro" id="IPR009545">
    <property type="entry name" value="Claudin-like"/>
</dbReference>
<sequence length="159" mass="17725">MVDRKLLILGVLIFIGFVLNAVGVLTPCWVVNSFGLKGGIVPYNKNAEAWFLAATVAMYFSFVLFAFMFFIYFYAFLIVHRNGYSRSVRKWFKLMANCSLMIVIFTVLALILMGVNFSKASDSTDTYSLGYSAWLSCAAGVLSLAIFILVCVIAEKECN</sequence>
<gene>
    <name evidence="2" type="primary">Cnig_chr_III.g9946</name>
    <name evidence="2" type="ORF">B9Z55_009946</name>
</gene>
<comment type="caution">
    <text evidence="2">The sequence shown here is derived from an EMBL/GenBank/DDBJ whole genome shotgun (WGS) entry which is preliminary data.</text>
</comment>
<dbReference type="EMBL" id="PDUG01000003">
    <property type="protein sequence ID" value="PIC43066.1"/>
    <property type="molecule type" value="Genomic_DNA"/>
</dbReference>
<feature type="transmembrane region" description="Helical" evidence="1">
    <location>
        <begin position="50"/>
        <end position="79"/>
    </location>
</feature>
<proteinExistence type="predicted"/>